<evidence type="ECO:0000313" key="1">
    <source>
        <dbReference type="Proteomes" id="UP000887566"/>
    </source>
</evidence>
<accession>A0A914XVL7</accession>
<organism evidence="1 2">
    <name type="scientific">Plectus sambesii</name>
    <dbReference type="NCBI Taxonomy" id="2011161"/>
    <lineage>
        <taxon>Eukaryota</taxon>
        <taxon>Metazoa</taxon>
        <taxon>Ecdysozoa</taxon>
        <taxon>Nematoda</taxon>
        <taxon>Chromadorea</taxon>
        <taxon>Plectida</taxon>
        <taxon>Plectina</taxon>
        <taxon>Plectoidea</taxon>
        <taxon>Plectidae</taxon>
        <taxon>Plectus</taxon>
    </lineage>
</organism>
<keyword evidence="1" id="KW-1185">Reference proteome</keyword>
<protein>
    <submittedName>
        <fullName evidence="2">Uncharacterized protein</fullName>
    </submittedName>
</protein>
<dbReference type="AlphaFoldDB" id="A0A914XVL7"/>
<dbReference type="Proteomes" id="UP000887566">
    <property type="component" value="Unplaced"/>
</dbReference>
<sequence>MASSFNAPSQLNITSVIQNIPGQSLSCISSDETRAVFFDFDNSSFLSIDLNGGCRRREWTGRMYRHLEGAKTVSKMHAIAINPGVTIVLMFGFAKRSERFFVASYGLDDTGEKSILIDEHLLSISNPSYRRQQTTWQQADGTIYFVVEWCAY</sequence>
<proteinExistence type="predicted"/>
<evidence type="ECO:0000313" key="2">
    <source>
        <dbReference type="WBParaSite" id="PSAMB.scaffold9918size4516.g32861.t1"/>
    </source>
</evidence>
<name>A0A914XVL7_9BILA</name>
<dbReference type="WBParaSite" id="PSAMB.scaffold9918size4516.g32861.t1">
    <property type="protein sequence ID" value="PSAMB.scaffold9918size4516.g32861.t1"/>
    <property type="gene ID" value="PSAMB.scaffold9918size4516.g32861"/>
</dbReference>
<reference evidence="2" key="1">
    <citation type="submission" date="2022-11" db="UniProtKB">
        <authorList>
            <consortium name="WormBaseParasite"/>
        </authorList>
    </citation>
    <scope>IDENTIFICATION</scope>
</reference>